<comment type="caution">
    <text evidence="2">The sequence shown here is derived from an EMBL/GenBank/DDBJ whole genome shotgun (WGS) entry which is preliminary data.</text>
</comment>
<evidence type="ECO:0000313" key="2">
    <source>
        <dbReference type="EMBL" id="RIJ30285.1"/>
    </source>
</evidence>
<reference evidence="2 3" key="1">
    <citation type="submission" date="2018-08" db="EMBL/GenBank/DDBJ databases">
        <title>Henriciella mobilis sp. nov., isolated from seawater.</title>
        <authorList>
            <person name="Cheng H."/>
            <person name="Wu Y.-H."/>
            <person name="Xu X.-W."/>
            <person name="Guo L.-L."/>
        </authorList>
    </citation>
    <scope>NUCLEOTIDE SEQUENCE [LARGE SCALE GENOMIC DNA]</scope>
    <source>
        <strain evidence="2 3">JN25</strain>
    </source>
</reference>
<dbReference type="Pfam" id="PF14110">
    <property type="entry name" value="DUF4282"/>
    <property type="match status" value="1"/>
</dbReference>
<keyword evidence="3" id="KW-1185">Reference proteome</keyword>
<protein>
    <submittedName>
        <fullName evidence="2">DUF4282 domain-containing protein</fullName>
    </submittedName>
</protein>
<gene>
    <name evidence="2" type="ORF">D1223_06455</name>
</gene>
<dbReference type="RefSeq" id="WP_119375605.1">
    <property type="nucleotide sequence ID" value="NZ_QWFX01000006.1"/>
</dbReference>
<dbReference type="EMBL" id="QWFX01000006">
    <property type="protein sequence ID" value="RIJ30285.1"/>
    <property type="molecule type" value="Genomic_DNA"/>
</dbReference>
<keyword evidence="1" id="KW-0812">Transmembrane</keyword>
<proteinExistence type="predicted"/>
<accession>A0A399RKN6</accession>
<keyword evidence="1" id="KW-1133">Transmembrane helix</keyword>
<name>A0A399RKN6_9PROT</name>
<dbReference type="OrthoDB" id="7631244at2"/>
<feature type="transmembrane region" description="Helical" evidence="1">
    <location>
        <begin position="21"/>
        <end position="37"/>
    </location>
</feature>
<evidence type="ECO:0000256" key="1">
    <source>
        <dbReference type="SAM" id="Phobius"/>
    </source>
</evidence>
<evidence type="ECO:0000313" key="3">
    <source>
        <dbReference type="Proteomes" id="UP000266385"/>
    </source>
</evidence>
<dbReference type="AlphaFoldDB" id="A0A399RKN6"/>
<keyword evidence="1" id="KW-0472">Membrane</keyword>
<dbReference type="InterPro" id="IPR025557">
    <property type="entry name" value="DUF4282"/>
</dbReference>
<organism evidence="2 3">
    <name type="scientific">Henriciella mobilis</name>
    <dbReference type="NCBI Taxonomy" id="2305467"/>
    <lineage>
        <taxon>Bacteria</taxon>
        <taxon>Pseudomonadati</taxon>
        <taxon>Pseudomonadota</taxon>
        <taxon>Alphaproteobacteria</taxon>
        <taxon>Hyphomonadales</taxon>
        <taxon>Hyphomonadaceae</taxon>
        <taxon>Henriciella</taxon>
    </lineage>
</organism>
<dbReference type="Proteomes" id="UP000266385">
    <property type="component" value="Unassembled WGS sequence"/>
</dbReference>
<sequence length="88" mass="10405">MDMLSNFLSFEKPMGEVLTKFLFYVGIIFIVLWGLRTEWHWIMYFDNDWDRALWGVIWTPIATILRLLALRVGAELVLSVLRLDKTKA</sequence>
<feature type="transmembrane region" description="Helical" evidence="1">
    <location>
        <begin position="57"/>
        <end position="81"/>
    </location>
</feature>